<proteinExistence type="predicted"/>
<keyword evidence="7" id="KW-0067">ATP-binding</keyword>
<keyword evidence="10" id="KW-0234">DNA repair</keyword>
<dbReference type="GO" id="GO:0005524">
    <property type="term" value="F:ATP binding"/>
    <property type="evidence" value="ECO:0007669"/>
    <property type="project" value="UniProtKB-KW"/>
</dbReference>
<keyword evidence="6" id="KW-0228">DNA excision</keyword>
<dbReference type="GO" id="GO:0005737">
    <property type="term" value="C:cytoplasm"/>
    <property type="evidence" value="ECO:0007669"/>
    <property type="project" value="UniProtKB-SubCell"/>
</dbReference>
<evidence type="ECO:0000256" key="7">
    <source>
        <dbReference type="ARBA" id="ARBA00022840"/>
    </source>
</evidence>
<organism evidence="11">
    <name type="scientific">freshwater metagenome</name>
    <dbReference type="NCBI Taxonomy" id="449393"/>
    <lineage>
        <taxon>unclassified sequences</taxon>
        <taxon>metagenomes</taxon>
        <taxon>ecological metagenomes</taxon>
    </lineage>
</organism>
<evidence type="ECO:0000256" key="1">
    <source>
        <dbReference type="ARBA" id="ARBA00004496"/>
    </source>
</evidence>
<dbReference type="GO" id="GO:0003677">
    <property type="term" value="F:DNA binding"/>
    <property type="evidence" value="ECO:0007669"/>
    <property type="project" value="UniProtKB-KW"/>
</dbReference>
<gene>
    <name evidence="11" type="ORF">UFOPK1755_00663</name>
</gene>
<dbReference type="InterPro" id="IPR027417">
    <property type="entry name" value="P-loop_NTPase"/>
</dbReference>
<dbReference type="AlphaFoldDB" id="A0A6J6F8B8"/>
<dbReference type="Gene3D" id="1.20.1580.10">
    <property type="entry name" value="ABC transporter ATPase like domain"/>
    <property type="match status" value="1"/>
</dbReference>
<keyword evidence="5" id="KW-0227">DNA damage</keyword>
<evidence type="ECO:0000256" key="6">
    <source>
        <dbReference type="ARBA" id="ARBA00022769"/>
    </source>
</evidence>
<dbReference type="PANTHER" id="PTHR43152">
    <property type="entry name" value="UVRABC SYSTEM PROTEIN A"/>
    <property type="match status" value="1"/>
</dbReference>
<dbReference type="GO" id="GO:0006281">
    <property type="term" value="P:DNA repair"/>
    <property type="evidence" value="ECO:0007669"/>
    <property type="project" value="UniProtKB-KW"/>
</dbReference>
<evidence type="ECO:0000256" key="4">
    <source>
        <dbReference type="ARBA" id="ARBA00022741"/>
    </source>
</evidence>
<evidence type="ECO:0000256" key="10">
    <source>
        <dbReference type="ARBA" id="ARBA00023204"/>
    </source>
</evidence>
<keyword evidence="8" id="KW-0267">Excision nuclease</keyword>
<evidence type="ECO:0000256" key="2">
    <source>
        <dbReference type="ARBA" id="ARBA00022490"/>
    </source>
</evidence>
<keyword evidence="4" id="KW-0547">Nucleotide-binding</keyword>
<dbReference type="SUPFAM" id="SSF52540">
    <property type="entry name" value="P-loop containing nucleoside triphosphate hydrolases"/>
    <property type="match status" value="1"/>
</dbReference>
<evidence type="ECO:0000256" key="9">
    <source>
        <dbReference type="ARBA" id="ARBA00023125"/>
    </source>
</evidence>
<dbReference type="PANTHER" id="PTHR43152:SF3">
    <property type="entry name" value="UVRABC SYSTEM PROTEIN A"/>
    <property type="match status" value="1"/>
</dbReference>
<keyword evidence="3" id="KW-0677">Repeat</keyword>
<evidence type="ECO:0000256" key="8">
    <source>
        <dbReference type="ARBA" id="ARBA00022881"/>
    </source>
</evidence>
<dbReference type="EMBL" id="CAEZTX010000056">
    <property type="protein sequence ID" value="CAB4583333.1"/>
    <property type="molecule type" value="Genomic_DNA"/>
</dbReference>
<name>A0A6J6F8B8_9ZZZZ</name>
<keyword evidence="2" id="KW-0963">Cytoplasm</keyword>
<dbReference type="Gene3D" id="3.40.50.300">
    <property type="entry name" value="P-loop containing nucleotide triphosphate hydrolases"/>
    <property type="match status" value="1"/>
</dbReference>
<keyword evidence="9" id="KW-0238">DNA-binding</keyword>
<comment type="subcellular location">
    <subcellularLocation>
        <location evidence="1">Cytoplasm</location>
    </subcellularLocation>
</comment>
<protein>
    <submittedName>
        <fullName evidence="11">Unannotated protein</fullName>
    </submittedName>
</protein>
<sequence length="202" mass="22372">MNFLPDVYVPCEVCHGARYNRETLEVHYKGKTIAEVLDMPIEIAHEFFESVPTIARFLKTLCDVGLGYVRLGQSAPTLSGGEAQRVKLATELQRRSTGRTIYVLDEPTTGLHFEDVNKLLGVLSRLVDSGNTVIVIEHNLDVIKCADWVIDMGPEGGFRGGMVVAEGTPEHVASVKESYTGQFLREILENNRSVKKPAAKKK</sequence>
<evidence type="ECO:0000256" key="3">
    <source>
        <dbReference type="ARBA" id="ARBA00022737"/>
    </source>
</evidence>
<accession>A0A6J6F8B8</accession>
<evidence type="ECO:0000313" key="11">
    <source>
        <dbReference type="EMBL" id="CAB4583333.1"/>
    </source>
</evidence>
<dbReference type="GO" id="GO:0004518">
    <property type="term" value="F:nuclease activity"/>
    <property type="evidence" value="ECO:0007669"/>
    <property type="project" value="UniProtKB-KW"/>
</dbReference>
<evidence type="ECO:0000256" key="5">
    <source>
        <dbReference type="ARBA" id="ARBA00022763"/>
    </source>
</evidence>
<reference evidence="11" key="1">
    <citation type="submission" date="2020-05" db="EMBL/GenBank/DDBJ databases">
        <authorList>
            <person name="Chiriac C."/>
            <person name="Salcher M."/>
            <person name="Ghai R."/>
            <person name="Kavagutti S V."/>
        </authorList>
    </citation>
    <scope>NUCLEOTIDE SEQUENCE</scope>
</reference>